<accession>A0A1Y1U6Z7</accession>
<gene>
    <name evidence="1" type="ORF">BD324DRAFT_654245</name>
</gene>
<protein>
    <recommendedName>
        <fullName evidence="3">Phytanoyl-CoA dioxygenase</fullName>
    </recommendedName>
</protein>
<dbReference type="InParanoid" id="A0A1Y1U6Z7"/>
<dbReference type="AlphaFoldDB" id="A0A1Y1U6Z7"/>
<dbReference type="Proteomes" id="UP000193218">
    <property type="component" value="Unassembled WGS sequence"/>
</dbReference>
<dbReference type="EMBL" id="NBSH01000027">
    <property type="protein sequence ID" value="ORX33296.1"/>
    <property type="molecule type" value="Genomic_DNA"/>
</dbReference>
<proteinExistence type="predicted"/>
<keyword evidence="2" id="KW-1185">Reference proteome</keyword>
<dbReference type="RefSeq" id="XP_021867647.1">
    <property type="nucleotide sequence ID" value="XM_022018773.1"/>
</dbReference>
<dbReference type="GeneID" id="33560582"/>
<name>A0A1Y1U6Z7_9TREE</name>
<dbReference type="OrthoDB" id="445007at2759"/>
<dbReference type="PANTHER" id="PTHR31630:SF6">
    <property type="entry name" value="PHYTANOYL-COA DIOXYGENASE-RELATED"/>
    <property type="match status" value="1"/>
</dbReference>
<reference evidence="1 2" key="1">
    <citation type="submission" date="2017-03" db="EMBL/GenBank/DDBJ databases">
        <title>Widespread Adenine N6-methylation of Active Genes in Fungi.</title>
        <authorList>
            <consortium name="DOE Joint Genome Institute"/>
            <person name="Mondo S.J."/>
            <person name="Dannebaum R.O."/>
            <person name="Kuo R.C."/>
            <person name="Louie K.B."/>
            <person name="Bewick A.J."/>
            <person name="Labutti K."/>
            <person name="Haridas S."/>
            <person name="Kuo A."/>
            <person name="Salamov A."/>
            <person name="Ahrendt S.R."/>
            <person name="Lau R."/>
            <person name="Bowen B.P."/>
            <person name="Lipzen A."/>
            <person name="Sullivan W."/>
            <person name="Andreopoulos W.B."/>
            <person name="Clum A."/>
            <person name="Lindquist E."/>
            <person name="Daum C."/>
            <person name="Northen T.R."/>
            <person name="Ramamoorthy G."/>
            <person name="Schmitz R.J."/>
            <person name="Gryganskyi A."/>
            <person name="Culley D."/>
            <person name="Magnuson J."/>
            <person name="James T.Y."/>
            <person name="O'Malley M.A."/>
            <person name="Stajich J.E."/>
            <person name="Spatafora J.W."/>
            <person name="Visel A."/>
            <person name="Grigoriev I.V."/>
        </authorList>
    </citation>
    <scope>NUCLEOTIDE SEQUENCE [LARGE SCALE GENOMIC DNA]</scope>
    <source>
        <strain evidence="1 2">NRRL Y-17943</strain>
    </source>
</reference>
<sequence>MEPGDFVLWDSRTVHYGAAPLDANKRFAICKWRHQRLVLNLCVDICYKPDANITPEQKARKVEAFKRGYCTSHDPTDFLVKDDQEAEWNKNLPYGPPRISEATEKAIGIRSY</sequence>
<dbReference type="PANTHER" id="PTHR31630">
    <property type="entry name" value="PHYTANOYL-COA DIOXYGENASE-RELATED-RELATED"/>
    <property type="match status" value="1"/>
</dbReference>
<organism evidence="1 2">
    <name type="scientific">Kockovaella imperatae</name>
    <dbReference type="NCBI Taxonomy" id="4999"/>
    <lineage>
        <taxon>Eukaryota</taxon>
        <taxon>Fungi</taxon>
        <taxon>Dikarya</taxon>
        <taxon>Basidiomycota</taxon>
        <taxon>Agaricomycotina</taxon>
        <taxon>Tremellomycetes</taxon>
        <taxon>Tremellales</taxon>
        <taxon>Cuniculitremaceae</taxon>
        <taxon>Kockovaella</taxon>
    </lineage>
</organism>
<evidence type="ECO:0008006" key="3">
    <source>
        <dbReference type="Google" id="ProtNLM"/>
    </source>
</evidence>
<dbReference type="SUPFAM" id="SSF51197">
    <property type="entry name" value="Clavaminate synthase-like"/>
    <property type="match status" value="1"/>
</dbReference>
<evidence type="ECO:0000313" key="2">
    <source>
        <dbReference type="Proteomes" id="UP000193218"/>
    </source>
</evidence>
<comment type="caution">
    <text evidence="1">The sequence shown here is derived from an EMBL/GenBank/DDBJ whole genome shotgun (WGS) entry which is preliminary data.</text>
</comment>
<evidence type="ECO:0000313" key="1">
    <source>
        <dbReference type="EMBL" id="ORX33296.1"/>
    </source>
</evidence>